<name>A0A1F7VGH0_9BACT</name>
<comment type="caution">
    <text evidence="1">The sequence shown here is derived from an EMBL/GenBank/DDBJ whole genome shotgun (WGS) entry which is preliminary data.</text>
</comment>
<dbReference type="Proteomes" id="UP000176678">
    <property type="component" value="Unassembled WGS sequence"/>
</dbReference>
<dbReference type="EMBL" id="MGES01000015">
    <property type="protein sequence ID" value="OGL89104.1"/>
    <property type="molecule type" value="Genomic_DNA"/>
</dbReference>
<reference evidence="1 2" key="1">
    <citation type="journal article" date="2016" name="Nat. Commun.">
        <title>Thousands of microbial genomes shed light on interconnected biogeochemical processes in an aquifer system.</title>
        <authorList>
            <person name="Anantharaman K."/>
            <person name="Brown C.T."/>
            <person name="Hug L.A."/>
            <person name="Sharon I."/>
            <person name="Castelle C.J."/>
            <person name="Probst A.J."/>
            <person name="Thomas B.C."/>
            <person name="Singh A."/>
            <person name="Wilkins M.J."/>
            <person name="Karaoz U."/>
            <person name="Brodie E.L."/>
            <person name="Williams K.H."/>
            <person name="Hubbard S.S."/>
            <person name="Banfield J.F."/>
        </authorList>
    </citation>
    <scope>NUCLEOTIDE SEQUENCE [LARGE SCALE GENOMIC DNA]</scope>
</reference>
<sequence length="159" mass="17358">MMANHHPPDHQLGRADPHDLAAEVAHDHVRHEVVELMGERHRHPERDLPLQRLRVAVPEAADELQRLRVAVPEAADERHLADGRHLLVLELVREGVVLTHRIPPLLGFGDSSLYASPANSGLARFSLPPSPPVYRGGYMGAIGSITPGTWLIGVAHGGL</sequence>
<evidence type="ECO:0000313" key="2">
    <source>
        <dbReference type="Proteomes" id="UP000176678"/>
    </source>
</evidence>
<protein>
    <submittedName>
        <fullName evidence="1">Uncharacterized protein</fullName>
    </submittedName>
</protein>
<dbReference type="AlphaFoldDB" id="A0A1F7VGH0"/>
<evidence type="ECO:0000313" key="1">
    <source>
        <dbReference type="EMBL" id="OGL89104.1"/>
    </source>
</evidence>
<proteinExistence type="predicted"/>
<gene>
    <name evidence="1" type="ORF">A3H75_00190</name>
</gene>
<accession>A0A1F7VGH0</accession>
<organism evidence="1 2">
    <name type="scientific">Candidatus Uhrbacteria bacterium RIFCSPLOWO2_02_FULL_51_9</name>
    <dbReference type="NCBI Taxonomy" id="1802410"/>
    <lineage>
        <taxon>Bacteria</taxon>
        <taxon>Candidatus Uhriibacteriota</taxon>
    </lineage>
</organism>